<dbReference type="EMBL" id="CM017322">
    <property type="protein sequence ID" value="KAE8010211.1"/>
    <property type="molecule type" value="Genomic_DNA"/>
</dbReference>
<feature type="compositionally biased region" description="Polar residues" evidence="3">
    <location>
        <begin position="123"/>
        <end position="135"/>
    </location>
</feature>
<evidence type="ECO:0000256" key="2">
    <source>
        <dbReference type="ARBA" id="ARBA00023242"/>
    </source>
</evidence>
<evidence type="ECO:0000313" key="5">
    <source>
        <dbReference type="EMBL" id="KAE8010211.1"/>
    </source>
</evidence>
<dbReference type="GO" id="GO:0051726">
    <property type="term" value="P:regulation of cell cycle"/>
    <property type="evidence" value="ECO:0007669"/>
    <property type="project" value="TreeGrafter"/>
</dbReference>
<dbReference type="OrthoDB" id="2339771at2759"/>
<comment type="subcellular location">
    <subcellularLocation>
        <location evidence="1">Nucleus</location>
    </subcellularLocation>
</comment>
<dbReference type="GO" id="GO:0003677">
    <property type="term" value="F:DNA binding"/>
    <property type="evidence" value="ECO:0007669"/>
    <property type="project" value="TreeGrafter"/>
</dbReference>
<feature type="region of interest" description="Disordered" evidence="3">
    <location>
        <begin position="316"/>
        <end position="337"/>
    </location>
</feature>
<name>A0A5N6QSS6_9ROSI</name>
<reference evidence="5 6" key="1">
    <citation type="submission" date="2019-06" db="EMBL/GenBank/DDBJ databases">
        <title>A chromosomal-level reference genome of Carpinus fangiana (Coryloideae, Betulaceae).</title>
        <authorList>
            <person name="Yang X."/>
            <person name="Wang Z."/>
            <person name="Zhang L."/>
            <person name="Hao G."/>
            <person name="Liu J."/>
            <person name="Yang Y."/>
        </authorList>
    </citation>
    <scope>NUCLEOTIDE SEQUENCE [LARGE SCALE GENOMIC DNA]</scope>
    <source>
        <strain evidence="5">Cfa_2016G</strain>
        <tissue evidence="5">Leaf</tissue>
    </source>
</reference>
<feature type="region of interest" description="Disordered" evidence="3">
    <location>
        <begin position="123"/>
        <end position="150"/>
    </location>
</feature>
<gene>
    <name evidence="5" type="ORF">FH972_006601</name>
</gene>
<dbReference type="AlphaFoldDB" id="A0A5N6QSS6"/>
<dbReference type="Proteomes" id="UP000327013">
    <property type="component" value="Chromosome 2"/>
</dbReference>
<dbReference type="GO" id="GO:0005654">
    <property type="term" value="C:nucleoplasm"/>
    <property type="evidence" value="ECO:0007669"/>
    <property type="project" value="TreeGrafter"/>
</dbReference>
<evidence type="ECO:0000256" key="1">
    <source>
        <dbReference type="ARBA" id="ARBA00004123"/>
    </source>
</evidence>
<dbReference type="SMART" id="SM01135">
    <property type="entry name" value="DIRP"/>
    <property type="match status" value="1"/>
</dbReference>
<dbReference type="PANTHER" id="PTHR21689">
    <property type="entry name" value="LIN-9"/>
    <property type="match status" value="1"/>
</dbReference>
<protein>
    <recommendedName>
        <fullName evidence="4">DIRP domain-containing protein</fullName>
    </recommendedName>
</protein>
<proteinExistence type="predicted"/>
<evidence type="ECO:0000313" key="6">
    <source>
        <dbReference type="Proteomes" id="UP000327013"/>
    </source>
</evidence>
<dbReference type="InterPro" id="IPR010561">
    <property type="entry name" value="LIN-9/ALY1"/>
</dbReference>
<evidence type="ECO:0000259" key="4">
    <source>
        <dbReference type="SMART" id="SM01135"/>
    </source>
</evidence>
<evidence type="ECO:0000256" key="3">
    <source>
        <dbReference type="SAM" id="MobiDB-lite"/>
    </source>
</evidence>
<keyword evidence="6" id="KW-1185">Reference proteome</keyword>
<feature type="domain" description="DIRP" evidence="4">
    <location>
        <begin position="524"/>
        <end position="625"/>
    </location>
</feature>
<dbReference type="Pfam" id="PF06584">
    <property type="entry name" value="DIRP"/>
    <property type="match status" value="1"/>
</dbReference>
<organism evidence="5 6">
    <name type="scientific">Carpinus fangiana</name>
    <dbReference type="NCBI Taxonomy" id="176857"/>
    <lineage>
        <taxon>Eukaryota</taxon>
        <taxon>Viridiplantae</taxon>
        <taxon>Streptophyta</taxon>
        <taxon>Embryophyta</taxon>
        <taxon>Tracheophyta</taxon>
        <taxon>Spermatophyta</taxon>
        <taxon>Magnoliopsida</taxon>
        <taxon>eudicotyledons</taxon>
        <taxon>Gunneridae</taxon>
        <taxon>Pentapetalae</taxon>
        <taxon>rosids</taxon>
        <taxon>fabids</taxon>
        <taxon>Fagales</taxon>
        <taxon>Betulaceae</taxon>
        <taxon>Carpinus</taxon>
    </lineage>
</organism>
<dbReference type="PANTHER" id="PTHR21689:SF5">
    <property type="entry name" value="PROTEIN ALWAYS EARLY 1-RELATED"/>
    <property type="match status" value="1"/>
</dbReference>
<sequence>MMTDYYNVLEESDSERESNDASASRKPLKRKRGKAQLSVSKDPFQSRSIATSDGYLSLLKRRRFDGTQPRAVGKRTPRFPISYSHKKDDSKFYVSPNKRGWKSDIDDNDDDFAHVAALVLTEASQRGGSPQISQTPHRRTEHTKSSPVQSWERMHAPSDIARDAAMDEKWLEGGMGSGRAENGEYARDTCSLMDMEGVGMVNVFRKGKKSYRKKEKVEDIGNHQYDDGGEACSGTEEGLNLGALKGKVNNEVSTAKSKRFSPQGQRKRSKKLFFGDESTGLDALQTLADLSLLMPASTMESESSVLLKEDRTTFDMDDKSSIPEGTSTSHYRDKKVSGAKQKALNAISGVDDTTSKKSKLGRDSAVDVNVTFETKEQLRPADKAWKRKRKPMVSKVLAEEENKQVIKGKCMAQSFPFPRQWKSARSSESFLDSGHRRAETDLAVSTAQVPATSEVSLPTKQRSRRKMSLPRSSISKEMKSYDNILKNRHKYSASLQDRALHLKEKLYCCISSPMVRRWCTFEWFYSAIDYPWFSKREFVEYLNHVGLGHIPRLTRVEWGVIRSSLGKPRRFSEHFLLEEREKLQQYRDSVRRHYFELRAGIREGLPTDLARPLSVGQRVIALHPISRELHDGSVLTVDQDKCRVQFDRPELGVEFVMDIDCMPSNPLDNMPEALRRQNIALDKFSLISKESQMNGDPNIGGSMIFASSGHMEKVSSPVNTLVKQGKVDTSRAVSQAKADASAQQAGISQPYVPAQNQAREADIRTLSELARALVKKEVVLTELRGMTNDMVENQNDGGCCLKDPEPSRKQSAMVLVLLKEASDQACGFHELYYIFVQVYHSLPFSLNVAACRSSSPTPASPSPSSSSTLFAKSLSSISAPSSGPCSAPSLSEAFNKHLSPSGDDVFTRIGEALDSIDNQQLTSDSRIPVARSQQQVNGSLGNHNQLTSCSSEPLLASDVPGTKLCQDSDGNESQIPSELITSCVSTLLMIQNCTERQYPPADVAQILDSALTSLHPCCPQNLPIYREIQMCMGRIKTQILALVPT</sequence>
<feature type="region of interest" description="Disordered" evidence="3">
    <location>
        <begin position="1"/>
        <end position="46"/>
    </location>
</feature>
<keyword evidence="2" id="KW-0539">Nucleus</keyword>
<dbReference type="GO" id="GO:0006351">
    <property type="term" value="P:DNA-templated transcription"/>
    <property type="evidence" value="ECO:0007669"/>
    <property type="project" value="InterPro"/>
</dbReference>
<feature type="compositionally biased region" description="Polar residues" evidence="3">
    <location>
        <begin position="37"/>
        <end position="46"/>
    </location>
</feature>
<dbReference type="InterPro" id="IPR033471">
    <property type="entry name" value="DIRP"/>
</dbReference>
<dbReference type="GO" id="GO:0006357">
    <property type="term" value="P:regulation of transcription by RNA polymerase II"/>
    <property type="evidence" value="ECO:0007669"/>
    <property type="project" value="TreeGrafter"/>
</dbReference>
<dbReference type="GO" id="GO:0017053">
    <property type="term" value="C:transcription repressor complex"/>
    <property type="evidence" value="ECO:0007669"/>
    <property type="project" value="InterPro"/>
</dbReference>
<accession>A0A5N6QSS6</accession>